<sequence>MEETLPSTYLTLLIGVEYRGRLESDLLSIWPKVEVPSQYKITKTEAVLAFQEVSDSKEDTQEVALFVVEMILALKNILEHENWQQW</sequence>
<name>M7AL86_CHEMY</name>
<evidence type="ECO:0000313" key="1">
    <source>
        <dbReference type="EMBL" id="EMP25224.1"/>
    </source>
</evidence>
<accession>M7AL86</accession>
<keyword evidence="2" id="KW-1185">Reference proteome</keyword>
<organism evidence="1 2">
    <name type="scientific">Chelonia mydas</name>
    <name type="common">Green sea-turtle</name>
    <name type="synonym">Chelonia agassizi</name>
    <dbReference type="NCBI Taxonomy" id="8469"/>
    <lineage>
        <taxon>Eukaryota</taxon>
        <taxon>Metazoa</taxon>
        <taxon>Chordata</taxon>
        <taxon>Craniata</taxon>
        <taxon>Vertebrata</taxon>
        <taxon>Euteleostomi</taxon>
        <taxon>Archelosauria</taxon>
        <taxon>Testudinata</taxon>
        <taxon>Testudines</taxon>
        <taxon>Cryptodira</taxon>
        <taxon>Durocryptodira</taxon>
        <taxon>Americhelydia</taxon>
        <taxon>Chelonioidea</taxon>
        <taxon>Cheloniidae</taxon>
        <taxon>Chelonia</taxon>
    </lineage>
</organism>
<dbReference type="Proteomes" id="UP000031443">
    <property type="component" value="Unassembled WGS sequence"/>
</dbReference>
<dbReference type="AlphaFoldDB" id="M7AL86"/>
<protein>
    <submittedName>
        <fullName evidence="1">Uncharacterized protein</fullName>
    </submittedName>
</protein>
<gene>
    <name evidence="1" type="ORF">UY3_17700</name>
</gene>
<proteinExistence type="predicted"/>
<reference evidence="2" key="1">
    <citation type="journal article" date="2013" name="Nat. Genet.">
        <title>The draft genomes of soft-shell turtle and green sea turtle yield insights into the development and evolution of the turtle-specific body plan.</title>
        <authorList>
            <person name="Wang Z."/>
            <person name="Pascual-Anaya J."/>
            <person name="Zadissa A."/>
            <person name="Li W."/>
            <person name="Niimura Y."/>
            <person name="Huang Z."/>
            <person name="Li C."/>
            <person name="White S."/>
            <person name="Xiong Z."/>
            <person name="Fang D."/>
            <person name="Wang B."/>
            <person name="Ming Y."/>
            <person name="Chen Y."/>
            <person name="Zheng Y."/>
            <person name="Kuraku S."/>
            <person name="Pignatelli M."/>
            <person name="Herrero J."/>
            <person name="Beal K."/>
            <person name="Nozawa M."/>
            <person name="Li Q."/>
            <person name="Wang J."/>
            <person name="Zhang H."/>
            <person name="Yu L."/>
            <person name="Shigenobu S."/>
            <person name="Wang J."/>
            <person name="Liu J."/>
            <person name="Flicek P."/>
            <person name="Searle S."/>
            <person name="Wang J."/>
            <person name="Kuratani S."/>
            <person name="Yin Y."/>
            <person name="Aken B."/>
            <person name="Zhang G."/>
            <person name="Irie N."/>
        </authorList>
    </citation>
    <scope>NUCLEOTIDE SEQUENCE [LARGE SCALE GENOMIC DNA]</scope>
</reference>
<evidence type="ECO:0000313" key="2">
    <source>
        <dbReference type="Proteomes" id="UP000031443"/>
    </source>
</evidence>
<dbReference type="EMBL" id="KB593103">
    <property type="protein sequence ID" value="EMP25224.1"/>
    <property type="molecule type" value="Genomic_DNA"/>
</dbReference>